<name>A0A443RIX5_9ACAR</name>
<keyword evidence="8" id="KW-1185">Reference proteome</keyword>
<evidence type="ECO:0000256" key="6">
    <source>
        <dbReference type="SAM" id="Phobius"/>
    </source>
</evidence>
<dbReference type="InterPro" id="IPR037185">
    <property type="entry name" value="EmrE-like"/>
</dbReference>
<keyword evidence="4 6" id="KW-1133">Transmembrane helix</keyword>
<keyword evidence="3 6" id="KW-0812">Transmembrane</keyword>
<dbReference type="EMBL" id="NCKU01000515">
    <property type="protein sequence ID" value="RWS15224.1"/>
    <property type="molecule type" value="Genomic_DNA"/>
</dbReference>
<gene>
    <name evidence="7" type="ORF">B4U79_01556</name>
</gene>
<dbReference type="Pfam" id="PF10639">
    <property type="entry name" value="TMEM234"/>
    <property type="match status" value="1"/>
</dbReference>
<comment type="similarity">
    <text evidence="2">Belongs to the TMEM234 family.</text>
</comment>
<evidence type="ECO:0000256" key="4">
    <source>
        <dbReference type="ARBA" id="ARBA00022989"/>
    </source>
</evidence>
<organism evidence="7 8">
    <name type="scientific">Dinothrombium tinctorium</name>
    <dbReference type="NCBI Taxonomy" id="1965070"/>
    <lineage>
        <taxon>Eukaryota</taxon>
        <taxon>Metazoa</taxon>
        <taxon>Ecdysozoa</taxon>
        <taxon>Arthropoda</taxon>
        <taxon>Chelicerata</taxon>
        <taxon>Arachnida</taxon>
        <taxon>Acari</taxon>
        <taxon>Acariformes</taxon>
        <taxon>Trombidiformes</taxon>
        <taxon>Prostigmata</taxon>
        <taxon>Anystina</taxon>
        <taxon>Parasitengona</taxon>
        <taxon>Trombidioidea</taxon>
        <taxon>Trombidiidae</taxon>
        <taxon>Dinothrombium</taxon>
    </lineage>
</organism>
<dbReference type="Proteomes" id="UP000285301">
    <property type="component" value="Unassembled WGS sequence"/>
</dbReference>
<dbReference type="SUPFAM" id="SSF103481">
    <property type="entry name" value="Multidrug resistance efflux transporter EmrE"/>
    <property type="match status" value="1"/>
</dbReference>
<evidence type="ECO:0000256" key="2">
    <source>
        <dbReference type="ARBA" id="ARBA00005977"/>
    </source>
</evidence>
<dbReference type="GO" id="GO:0016020">
    <property type="term" value="C:membrane"/>
    <property type="evidence" value="ECO:0007669"/>
    <property type="project" value="UniProtKB-SubCell"/>
</dbReference>
<evidence type="ECO:0000313" key="8">
    <source>
        <dbReference type="Proteomes" id="UP000285301"/>
    </source>
</evidence>
<accession>A0A443RIX5</accession>
<evidence type="ECO:0000256" key="3">
    <source>
        <dbReference type="ARBA" id="ARBA00022692"/>
    </source>
</evidence>
<comment type="subcellular location">
    <subcellularLocation>
        <location evidence="1">Membrane</location>
        <topology evidence="1">Multi-pass membrane protein</topology>
    </subcellularLocation>
</comment>
<feature type="transmembrane region" description="Helical" evidence="6">
    <location>
        <begin position="24"/>
        <end position="43"/>
    </location>
</feature>
<dbReference type="PANTHER" id="PTHR28668:SF1">
    <property type="entry name" value="TRANSMEMBRANE PROTEIN 234"/>
    <property type="match status" value="1"/>
</dbReference>
<evidence type="ECO:0000313" key="7">
    <source>
        <dbReference type="EMBL" id="RWS15224.1"/>
    </source>
</evidence>
<feature type="transmembrane region" description="Helical" evidence="6">
    <location>
        <begin position="55"/>
        <end position="74"/>
    </location>
</feature>
<proteinExistence type="inferred from homology"/>
<dbReference type="AlphaFoldDB" id="A0A443RIX5"/>
<dbReference type="OrthoDB" id="43458at2759"/>
<dbReference type="Gene3D" id="1.10.3730.20">
    <property type="match status" value="1"/>
</dbReference>
<evidence type="ECO:0000256" key="5">
    <source>
        <dbReference type="ARBA" id="ARBA00023136"/>
    </source>
</evidence>
<reference evidence="7 8" key="1">
    <citation type="journal article" date="2018" name="Gigascience">
        <title>Genomes of trombidid mites reveal novel predicted allergens and laterally-transferred genes associated with secondary metabolism.</title>
        <authorList>
            <person name="Dong X."/>
            <person name="Chaisiri K."/>
            <person name="Xia D."/>
            <person name="Armstrong S.D."/>
            <person name="Fang Y."/>
            <person name="Donnelly M.J."/>
            <person name="Kadowaki T."/>
            <person name="McGarry J.W."/>
            <person name="Darby A.C."/>
            <person name="Makepeace B.L."/>
        </authorList>
    </citation>
    <scope>NUCLEOTIDE SEQUENCE [LARGE SCALE GENOMIC DNA]</scope>
    <source>
        <strain evidence="7">UoL-WK</strain>
    </source>
</reference>
<sequence length="75" mass="8159">YIASFATNQVGSLIFVIALKDNDLSLVAPVVNALTFFFTFVFGRMLGEEKDSFNSYLGAFLILIGTSLCIVGRSN</sequence>
<evidence type="ECO:0000256" key="1">
    <source>
        <dbReference type="ARBA" id="ARBA00004141"/>
    </source>
</evidence>
<comment type="caution">
    <text evidence="7">The sequence shown here is derived from an EMBL/GenBank/DDBJ whole genome shotgun (WGS) entry which is preliminary data.</text>
</comment>
<dbReference type="PANTHER" id="PTHR28668">
    <property type="entry name" value="TRANSMEMBRANE PROTEIN 234"/>
    <property type="match status" value="1"/>
</dbReference>
<feature type="non-terminal residue" evidence="7">
    <location>
        <position position="1"/>
    </location>
</feature>
<dbReference type="InterPro" id="IPR018908">
    <property type="entry name" value="TMEM234"/>
</dbReference>
<protein>
    <submittedName>
        <fullName evidence="7">Transmembrane protein 234-like protein</fullName>
    </submittedName>
</protein>
<keyword evidence="5 6" id="KW-0472">Membrane</keyword>